<protein>
    <submittedName>
        <fullName evidence="1">Uncharacterized protein</fullName>
    </submittedName>
</protein>
<keyword evidence="2" id="KW-1185">Reference proteome</keyword>
<name>A0ACB9G0A2_9ASTR</name>
<evidence type="ECO:0000313" key="1">
    <source>
        <dbReference type="EMBL" id="KAI3776842.1"/>
    </source>
</evidence>
<dbReference type="Proteomes" id="UP001056120">
    <property type="component" value="Linkage Group LG15"/>
</dbReference>
<reference evidence="2" key="1">
    <citation type="journal article" date="2022" name="Mol. Ecol. Resour.">
        <title>The genomes of chicory, endive, great burdock and yacon provide insights into Asteraceae palaeo-polyploidization history and plant inulin production.</title>
        <authorList>
            <person name="Fan W."/>
            <person name="Wang S."/>
            <person name="Wang H."/>
            <person name="Wang A."/>
            <person name="Jiang F."/>
            <person name="Liu H."/>
            <person name="Zhao H."/>
            <person name="Xu D."/>
            <person name="Zhang Y."/>
        </authorList>
    </citation>
    <scope>NUCLEOTIDE SEQUENCE [LARGE SCALE GENOMIC DNA]</scope>
    <source>
        <strain evidence="2">cv. Yunnan</strain>
    </source>
</reference>
<sequence>MAEGSSLKLIIEKGPRAGETLTYSPGSLVKVGRVVRGNTIAIKDAGISSKHICFQFDNEISKWTLCDLDSSNGTILNGQILKPYAPSGLEDGDCIKIGELTSIIVKIGVESPIKLRRNPRRQGKPGAGPAAVVEKGVSELGLGFDEDLGRNEVNEPVGKRNLRSRAKKAVDSKNEVESLSSRRILRSSKKEEVSFIPKLNQISEILNVDAVEVTDYPVSLEPKKTRGRKKIPVQPPEDPDIDERKPAEVVPKGKRTNRRGRKGLQVEPLENAQSSGLEEKLNNPSGSSQVDEGNGARFDKFTGDPLEIVKDSGLGENLYTNNESAQEHVVEPQKDCEGKEVMVDESSLQGKEVAEESEYRKDGCEGIVKDTGPDDGQWLDLEKMTLSDFFDYLEMQLPKEIYDKSEKIISELKEKARKCHEFRVQRNENGKGKLVID</sequence>
<evidence type="ECO:0000313" key="2">
    <source>
        <dbReference type="Proteomes" id="UP001056120"/>
    </source>
</evidence>
<proteinExistence type="predicted"/>
<organism evidence="1 2">
    <name type="scientific">Smallanthus sonchifolius</name>
    <dbReference type="NCBI Taxonomy" id="185202"/>
    <lineage>
        <taxon>Eukaryota</taxon>
        <taxon>Viridiplantae</taxon>
        <taxon>Streptophyta</taxon>
        <taxon>Embryophyta</taxon>
        <taxon>Tracheophyta</taxon>
        <taxon>Spermatophyta</taxon>
        <taxon>Magnoliopsida</taxon>
        <taxon>eudicotyledons</taxon>
        <taxon>Gunneridae</taxon>
        <taxon>Pentapetalae</taxon>
        <taxon>asterids</taxon>
        <taxon>campanulids</taxon>
        <taxon>Asterales</taxon>
        <taxon>Asteraceae</taxon>
        <taxon>Asteroideae</taxon>
        <taxon>Heliantheae alliance</taxon>
        <taxon>Millerieae</taxon>
        <taxon>Smallanthus</taxon>
    </lineage>
</organism>
<comment type="caution">
    <text evidence="1">The sequence shown here is derived from an EMBL/GenBank/DDBJ whole genome shotgun (WGS) entry which is preliminary data.</text>
</comment>
<accession>A0ACB9G0A2</accession>
<reference evidence="1 2" key="2">
    <citation type="journal article" date="2022" name="Mol. Ecol. Resour.">
        <title>The genomes of chicory, endive, great burdock and yacon provide insights into Asteraceae paleo-polyploidization history and plant inulin production.</title>
        <authorList>
            <person name="Fan W."/>
            <person name="Wang S."/>
            <person name="Wang H."/>
            <person name="Wang A."/>
            <person name="Jiang F."/>
            <person name="Liu H."/>
            <person name="Zhao H."/>
            <person name="Xu D."/>
            <person name="Zhang Y."/>
        </authorList>
    </citation>
    <scope>NUCLEOTIDE SEQUENCE [LARGE SCALE GENOMIC DNA]</scope>
    <source>
        <strain evidence="2">cv. Yunnan</strain>
        <tissue evidence="1">Leaves</tissue>
    </source>
</reference>
<dbReference type="EMBL" id="CM042032">
    <property type="protein sequence ID" value="KAI3776842.1"/>
    <property type="molecule type" value="Genomic_DNA"/>
</dbReference>
<gene>
    <name evidence="1" type="ORF">L1987_46632</name>
</gene>